<keyword evidence="2 6" id="KW-0812">Transmembrane</keyword>
<reference evidence="7" key="3">
    <citation type="submission" date="2025-09" db="UniProtKB">
        <authorList>
            <consortium name="Ensembl"/>
        </authorList>
    </citation>
    <scope>IDENTIFICATION</scope>
</reference>
<proteinExistence type="inferred from homology"/>
<evidence type="ECO:0000256" key="2">
    <source>
        <dbReference type="ARBA" id="ARBA00022692"/>
    </source>
</evidence>
<reference evidence="7" key="1">
    <citation type="submission" date="2021-04" db="EMBL/GenBank/DDBJ databases">
        <authorList>
            <consortium name="Wellcome Sanger Institute Data Sharing"/>
        </authorList>
    </citation>
    <scope>NUCLEOTIDE SEQUENCE [LARGE SCALE GENOMIC DNA]</scope>
</reference>
<accession>A0A3Q1HM44</accession>
<dbReference type="Pfam" id="PF15807">
    <property type="entry name" value="MAP17"/>
    <property type="match status" value="1"/>
</dbReference>
<sequence>MKTALQSPGSQSVTLQPWLVGLTAVVGFLLIVFIVLIAFRLLRNNRSEAHKEIIKLMNPAEAIAGGEDAALELRTAPPARARLEVVVNNANCKWLCKHLAKVVRKIQIHTNVHNLHHS</sequence>
<evidence type="ECO:0000256" key="4">
    <source>
        <dbReference type="ARBA" id="ARBA00023136"/>
    </source>
</evidence>
<comment type="subcellular location">
    <subcellularLocation>
        <location evidence="1">Membrane</location>
        <topology evidence="1">Single-pass membrane protein</topology>
    </subcellularLocation>
</comment>
<dbReference type="Ensembl" id="ENSATET00000008533.2">
    <property type="protein sequence ID" value="ENSATEP00000008384.2"/>
    <property type="gene ID" value="ENSATEG00000005899.2"/>
</dbReference>
<dbReference type="GO" id="GO:0016020">
    <property type="term" value="C:membrane"/>
    <property type="evidence" value="ECO:0007669"/>
    <property type="project" value="UniProtKB-SubCell"/>
</dbReference>
<dbReference type="STRING" id="64144.ENSATEP00000008384"/>
<feature type="transmembrane region" description="Helical" evidence="6">
    <location>
        <begin position="18"/>
        <end position="42"/>
    </location>
</feature>
<reference evidence="7" key="2">
    <citation type="submission" date="2025-08" db="UniProtKB">
        <authorList>
            <consortium name="Ensembl"/>
        </authorList>
    </citation>
    <scope>IDENTIFICATION</scope>
</reference>
<dbReference type="InParanoid" id="A0A3Q1HM44"/>
<evidence type="ECO:0000256" key="5">
    <source>
        <dbReference type="ARBA" id="ARBA00049650"/>
    </source>
</evidence>
<dbReference type="OrthoDB" id="8893098at2759"/>
<keyword evidence="4 6" id="KW-0472">Membrane</keyword>
<keyword evidence="8" id="KW-1185">Reference proteome</keyword>
<organism evidence="7 8">
    <name type="scientific">Anabas testudineus</name>
    <name type="common">Climbing perch</name>
    <name type="synonym">Anthias testudineus</name>
    <dbReference type="NCBI Taxonomy" id="64144"/>
    <lineage>
        <taxon>Eukaryota</taxon>
        <taxon>Metazoa</taxon>
        <taxon>Chordata</taxon>
        <taxon>Craniata</taxon>
        <taxon>Vertebrata</taxon>
        <taxon>Euteleostomi</taxon>
        <taxon>Actinopterygii</taxon>
        <taxon>Neopterygii</taxon>
        <taxon>Teleostei</taxon>
        <taxon>Neoteleostei</taxon>
        <taxon>Acanthomorphata</taxon>
        <taxon>Anabantaria</taxon>
        <taxon>Anabantiformes</taxon>
        <taxon>Anabantoidei</taxon>
        <taxon>Anabantidae</taxon>
        <taxon>Anabas</taxon>
    </lineage>
</organism>
<name>A0A3Q1HM44_ANATE</name>
<dbReference type="AlphaFoldDB" id="A0A3Q1HM44"/>
<evidence type="ECO:0000256" key="6">
    <source>
        <dbReference type="SAM" id="Phobius"/>
    </source>
</evidence>
<evidence type="ECO:0000313" key="7">
    <source>
        <dbReference type="Ensembl" id="ENSATEP00000008384.2"/>
    </source>
</evidence>
<keyword evidence="3 6" id="KW-1133">Transmembrane helix</keyword>
<dbReference type="InterPro" id="IPR031627">
    <property type="entry name" value="PDZK1IP1/SMIM24"/>
</dbReference>
<comment type="similarity">
    <text evidence="5">Belongs to the PDZK1-interacting protein 1/SMIM24 family.</text>
</comment>
<dbReference type="Proteomes" id="UP000265040">
    <property type="component" value="Chromosome 4"/>
</dbReference>
<protein>
    <submittedName>
        <fullName evidence="7">Uncharacterized protein</fullName>
    </submittedName>
</protein>
<evidence type="ECO:0000256" key="3">
    <source>
        <dbReference type="ARBA" id="ARBA00022989"/>
    </source>
</evidence>
<evidence type="ECO:0000256" key="1">
    <source>
        <dbReference type="ARBA" id="ARBA00004167"/>
    </source>
</evidence>
<dbReference type="GeneTree" id="ENSGT00940000175684"/>
<evidence type="ECO:0000313" key="8">
    <source>
        <dbReference type="Proteomes" id="UP000265040"/>
    </source>
</evidence>